<feature type="region of interest" description="Disordered" evidence="1">
    <location>
        <begin position="99"/>
        <end position="131"/>
    </location>
</feature>
<feature type="region of interest" description="Disordered" evidence="1">
    <location>
        <begin position="17"/>
        <end position="50"/>
    </location>
</feature>
<name>A0ABX0F253_9BACL</name>
<dbReference type="Proteomes" id="UP000800303">
    <property type="component" value="Unassembled WGS sequence"/>
</dbReference>
<protein>
    <recommendedName>
        <fullName evidence="5">DUF4367 domain-containing protein</fullName>
    </recommendedName>
</protein>
<evidence type="ECO:0000313" key="4">
    <source>
        <dbReference type="Proteomes" id="UP000800303"/>
    </source>
</evidence>
<keyword evidence="2" id="KW-0472">Membrane</keyword>
<keyword evidence="2" id="KW-1133">Transmembrane helix</keyword>
<proteinExistence type="predicted"/>
<evidence type="ECO:0000313" key="3">
    <source>
        <dbReference type="EMBL" id="NGZ74627.1"/>
    </source>
</evidence>
<keyword evidence="4" id="KW-1185">Reference proteome</keyword>
<evidence type="ECO:0008006" key="5">
    <source>
        <dbReference type="Google" id="ProtNLM"/>
    </source>
</evidence>
<accession>A0ABX0F253</accession>
<evidence type="ECO:0000256" key="2">
    <source>
        <dbReference type="SAM" id="Phobius"/>
    </source>
</evidence>
<feature type="compositionally biased region" description="Basic residues" evidence="1">
    <location>
        <begin position="36"/>
        <end position="50"/>
    </location>
</feature>
<dbReference type="EMBL" id="JAAFGS010000001">
    <property type="protein sequence ID" value="NGZ74627.1"/>
    <property type="molecule type" value="Genomic_DNA"/>
</dbReference>
<keyword evidence="2" id="KW-0812">Transmembrane</keyword>
<comment type="caution">
    <text evidence="3">The sequence shown here is derived from an EMBL/GenBank/DDBJ whole genome shotgun (WGS) entry which is preliminary data.</text>
</comment>
<gene>
    <name evidence="3" type="ORF">GYN08_04795</name>
</gene>
<reference evidence="3 4" key="1">
    <citation type="submission" date="2020-01" db="EMBL/GenBank/DDBJ databases">
        <title>Polyphasic characterisation and genomic insights into a novel alkali tolerant bacterium VR-M41.</title>
        <authorList>
            <person name="Vemuluri V.R."/>
        </authorList>
    </citation>
    <scope>NUCLEOTIDE SEQUENCE [LARGE SCALE GENOMIC DNA]</scope>
    <source>
        <strain evidence="3 4">VR-M41</strain>
    </source>
</reference>
<sequence length="278" mass="31088">MKDEKFDELFEEAFERAVSSASPVDPESRRASWQRVQKHRQQATNRRRRKRTIRLTGAAAGLILFGSVAFSEPIRTGALTPLYQRLHTWSSGETVLLTGDDKPLETEGALTPPPPEDIEKPSGSVSEFPEDSEEPIVVRYENILSSMEEAKERLPFPMPEFPRVPSRFVMKDVYLSTPDDGAAPNGFILEYHSKENRIFQIIVTHIPYGPGTHAFGGPVTEMQLDNGLTGYFIDMDGDDDYFKVFRGDLDISLSGPLTQDEMAEVAGHIVDGKLGDKQ</sequence>
<feature type="transmembrane region" description="Helical" evidence="2">
    <location>
        <begin position="52"/>
        <end position="70"/>
    </location>
</feature>
<evidence type="ECO:0000256" key="1">
    <source>
        <dbReference type="SAM" id="MobiDB-lite"/>
    </source>
</evidence>
<dbReference type="RefSeq" id="WP_166272882.1">
    <property type="nucleotide sequence ID" value="NZ_JAAFGS010000001.1"/>
</dbReference>
<organism evidence="3 4">
    <name type="scientific">Saccharibacillus alkalitolerans</name>
    <dbReference type="NCBI Taxonomy" id="2705290"/>
    <lineage>
        <taxon>Bacteria</taxon>
        <taxon>Bacillati</taxon>
        <taxon>Bacillota</taxon>
        <taxon>Bacilli</taxon>
        <taxon>Bacillales</taxon>
        <taxon>Paenibacillaceae</taxon>
        <taxon>Saccharibacillus</taxon>
    </lineage>
</organism>